<reference evidence="3 4" key="1">
    <citation type="submission" date="2015-01" db="EMBL/GenBank/DDBJ databases">
        <title>Genome of allotetraploid Gossypium barbadense reveals genomic plasticity and fiber elongation in cotton evolution.</title>
        <authorList>
            <person name="Chen X."/>
            <person name="Liu X."/>
            <person name="Zhao B."/>
            <person name="Zheng H."/>
            <person name="Hu Y."/>
            <person name="Lu G."/>
            <person name="Yang C."/>
            <person name="Chen J."/>
            <person name="Shan C."/>
            <person name="Zhang L."/>
            <person name="Zhou Y."/>
            <person name="Wang L."/>
            <person name="Guo W."/>
            <person name="Bai Y."/>
            <person name="Ruan J."/>
            <person name="Shangguan X."/>
            <person name="Mao Y."/>
            <person name="Jiang J."/>
            <person name="Zhu Y."/>
            <person name="Lei J."/>
            <person name="Kang H."/>
            <person name="Chen S."/>
            <person name="He X."/>
            <person name="Wang R."/>
            <person name="Wang Y."/>
            <person name="Chen J."/>
            <person name="Wang L."/>
            <person name="Yu S."/>
            <person name="Wang B."/>
            <person name="Wei J."/>
            <person name="Song S."/>
            <person name="Lu X."/>
            <person name="Gao Z."/>
            <person name="Gu W."/>
            <person name="Deng X."/>
            <person name="Ma D."/>
            <person name="Wang S."/>
            <person name="Liang W."/>
            <person name="Fang L."/>
            <person name="Cai C."/>
            <person name="Zhu X."/>
            <person name="Zhou B."/>
            <person name="Zhang Y."/>
            <person name="Chen Z."/>
            <person name="Xu S."/>
            <person name="Zhu R."/>
            <person name="Wang S."/>
            <person name="Zhang T."/>
            <person name="Zhao G."/>
        </authorList>
    </citation>
    <scope>NUCLEOTIDE SEQUENCE [LARGE SCALE GENOMIC DNA]</scope>
    <source>
        <strain evidence="4">cv. Xinhai21</strain>
        <tissue evidence="3">Leaf</tissue>
    </source>
</reference>
<evidence type="ECO:0000313" key="4">
    <source>
        <dbReference type="Proteomes" id="UP000239757"/>
    </source>
</evidence>
<dbReference type="EMBL" id="KZ666701">
    <property type="protein sequence ID" value="PPR93866.1"/>
    <property type="molecule type" value="Genomic_DNA"/>
</dbReference>
<gene>
    <name evidence="3" type="ORF">GOBAR_AA26807</name>
</gene>
<feature type="compositionally biased region" description="Basic residues" evidence="2">
    <location>
        <begin position="1"/>
        <end position="13"/>
    </location>
</feature>
<name>A0A2P5WS09_GOSBA</name>
<evidence type="ECO:0000313" key="3">
    <source>
        <dbReference type="EMBL" id="PPR93866.1"/>
    </source>
</evidence>
<evidence type="ECO:0000256" key="2">
    <source>
        <dbReference type="SAM" id="MobiDB-lite"/>
    </source>
</evidence>
<accession>A0A2P5WS09</accession>
<evidence type="ECO:0008006" key="5">
    <source>
        <dbReference type="Google" id="ProtNLM"/>
    </source>
</evidence>
<proteinExistence type="predicted"/>
<dbReference type="OrthoDB" id="1065805at2759"/>
<organism evidence="3 4">
    <name type="scientific">Gossypium barbadense</name>
    <name type="common">Sea Island cotton</name>
    <name type="synonym">Hibiscus barbadensis</name>
    <dbReference type="NCBI Taxonomy" id="3634"/>
    <lineage>
        <taxon>Eukaryota</taxon>
        <taxon>Viridiplantae</taxon>
        <taxon>Streptophyta</taxon>
        <taxon>Embryophyta</taxon>
        <taxon>Tracheophyta</taxon>
        <taxon>Spermatophyta</taxon>
        <taxon>Magnoliopsida</taxon>
        <taxon>eudicotyledons</taxon>
        <taxon>Gunneridae</taxon>
        <taxon>Pentapetalae</taxon>
        <taxon>rosids</taxon>
        <taxon>malvids</taxon>
        <taxon>Malvales</taxon>
        <taxon>Malvaceae</taxon>
        <taxon>Malvoideae</taxon>
        <taxon>Gossypium</taxon>
    </lineage>
</organism>
<dbReference type="Proteomes" id="UP000239757">
    <property type="component" value="Unassembled WGS sequence"/>
</dbReference>
<evidence type="ECO:0000256" key="1">
    <source>
        <dbReference type="SAM" id="Coils"/>
    </source>
</evidence>
<keyword evidence="1" id="KW-0175">Coiled coil</keyword>
<protein>
    <recommendedName>
        <fullName evidence="5">Transposase Tnp1/En/Spm-like domain-containing protein</fullName>
    </recommendedName>
</protein>
<dbReference type="InterPro" id="IPR004252">
    <property type="entry name" value="Probable_transposase_24"/>
</dbReference>
<sequence>MVKPNGKMRRRRLRDLSIVQNTSNSEEANSEQQTVVGSSNVPETLDEPAEFQTESCGTRRVSRNSYGQPVGSEARLLASYLGIISRNANMLPINYESWHHMPDSNRNQALDNIKVSDDYIKKALGKKWRDHKSTLKKLYFKKNISLEEKLRNVPPGMLRYQWEDAVRFWNSKKGEEVSSGQKVGRIQPFEITHRKKDGSPMTSEAGEIMEKLKEKKAEYEAIASIDSSVNLENIDNRIINEFLAPERYGRVRFQGFGVTPAQYFGSGSQQYMPSGNQAQVEVQRLRNQIAQMQVNMVEQIAEMFQQSQKPPS</sequence>
<feature type="coiled-coil region" evidence="1">
    <location>
        <begin position="275"/>
        <end position="302"/>
    </location>
</feature>
<feature type="region of interest" description="Disordered" evidence="2">
    <location>
        <begin position="1"/>
        <end position="67"/>
    </location>
</feature>
<dbReference type="Pfam" id="PF03004">
    <property type="entry name" value="Transposase_24"/>
    <property type="match status" value="1"/>
</dbReference>
<dbReference type="PANTHER" id="PTHR33144:SF46">
    <property type="entry name" value="OS04G0610000 PROTEIN"/>
    <property type="match status" value="1"/>
</dbReference>
<feature type="compositionally biased region" description="Polar residues" evidence="2">
    <location>
        <begin position="18"/>
        <end position="42"/>
    </location>
</feature>
<dbReference type="AlphaFoldDB" id="A0A2P5WS09"/>
<dbReference type="PANTHER" id="PTHR33144">
    <property type="entry name" value="OS10G0409366 PROTEIN-RELATED"/>
    <property type="match status" value="1"/>
</dbReference>